<dbReference type="PANTHER" id="PTHR30625:SF3">
    <property type="entry name" value="TOL-PAL SYSTEM PROTEIN TOLQ"/>
    <property type="match status" value="1"/>
</dbReference>
<comment type="similarity">
    <text evidence="6">Belongs to the exbB/tolQ family.</text>
</comment>
<dbReference type="PANTHER" id="PTHR30625">
    <property type="entry name" value="PROTEIN TOLQ"/>
    <property type="match status" value="1"/>
</dbReference>
<evidence type="ECO:0000256" key="5">
    <source>
        <dbReference type="ARBA" id="ARBA00023136"/>
    </source>
</evidence>
<keyword evidence="4 7" id="KW-1133">Transmembrane helix</keyword>
<proteinExistence type="inferred from homology"/>
<feature type="transmembrane region" description="Helical" evidence="7">
    <location>
        <begin position="140"/>
        <end position="163"/>
    </location>
</feature>
<evidence type="ECO:0000313" key="9">
    <source>
        <dbReference type="EMBL" id="OGH04611.1"/>
    </source>
</evidence>
<dbReference type="InterPro" id="IPR050790">
    <property type="entry name" value="ExbB/TolQ_transport"/>
</dbReference>
<keyword evidence="6" id="KW-0813">Transport</keyword>
<protein>
    <recommendedName>
        <fullName evidence="8">MotA/TolQ/ExbB proton channel domain-containing protein</fullName>
    </recommendedName>
</protein>
<dbReference type="AlphaFoldDB" id="A0A1F6H2J6"/>
<evidence type="ECO:0000256" key="2">
    <source>
        <dbReference type="ARBA" id="ARBA00022475"/>
    </source>
</evidence>
<keyword evidence="3 7" id="KW-0812">Transmembrane</keyword>
<reference evidence="9 10" key="1">
    <citation type="journal article" date="2016" name="Nat. Commun.">
        <title>Thousands of microbial genomes shed light on interconnected biogeochemical processes in an aquifer system.</title>
        <authorList>
            <person name="Anantharaman K."/>
            <person name="Brown C.T."/>
            <person name="Hug L.A."/>
            <person name="Sharon I."/>
            <person name="Castelle C.J."/>
            <person name="Probst A.J."/>
            <person name="Thomas B.C."/>
            <person name="Singh A."/>
            <person name="Wilkins M.J."/>
            <person name="Karaoz U."/>
            <person name="Brodie E.L."/>
            <person name="Williams K.H."/>
            <person name="Hubbard S.S."/>
            <person name="Banfield J.F."/>
        </authorList>
    </citation>
    <scope>NUCLEOTIDE SEQUENCE [LARGE SCALE GENOMIC DNA]</scope>
</reference>
<evidence type="ECO:0000256" key="4">
    <source>
        <dbReference type="ARBA" id="ARBA00022989"/>
    </source>
</evidence>
<feature type="domain" description="MotA/TolQ/ExbB proton channel" evidence="8">
    <location>
        <begin position="110"/>
        <end position="219"/>
    </location>
</feature>
<feature type="transmembrane region" description="Helical" evidence="7">
    <location>
        <begin position="183"/>
        <end position="203"/>
    </location>
</feature>
<gene>
    <name evidence="9" type="ORF">A2557_06355</name>
</gene>
<dbReference type="EMBL" id="MFNF01000001">
    <property type="protein sequence ID" value="OGH04611.1"/>
    <property type="molecule type" value="Genomic_DNA"/>
</dbReference>
<feature type="transmembrane region" description="Helical" evidence="7">
    <location>
        <begin position="20"/>
        <end position="40"/>
    </location>
</feature>
<keyword evidence="2" id="KW-1003">Cell membrane</keyword>
<evidence type="ECO:0000256" key="6">
    <source>
        <dbReference type="RuleBase" id="RU004057"/>
    </source>
</evidence>
<dbReference type="GO" id="GO:0005886">
    <property type="term" value="C:plasma membrane"/>
    <property type="evidence" value="ECO:0007669"/>
    <property type="project" value="UniProtKB-SubCell"/>
</dbReference>
<evidence type="ECO:0000256" key="7">
    <source>
        <dbReference type="SAM" id="Phobius"/>
    </source>
</evidence>
<evidence type="ECO:0000259" key="8">
    <source>
        <dbReference type="Pfam" id="PF01618"/>
    </source>
</evidence>
<comment type="caution">
    <text evidence="9">The sequence shown here is derived from an EMBL/GenBank/DDBJ whole genome shotgun (WGS) entry which is preliminary data.</text>
</comment>
<sequence>MVALNPTQGLLALVFHGDLLSRAVMLFLLVLSILSWGLILKKALQLSQAAADSARFRCALDRPMSLNGLILAVETHPTGPILALGFEAIELRNAQTPASALEQKSRPVATRLQHGQFLERLDRALEAKIMGEEQKLAQGLSWLATLSSAAPFVGLFGTVLGVIDALASLGQTGGDHLSAVGPGIAAALVATALGLLVAIPALVAHNLLRAKVDDLGQEMHRFGLELLNLFDQLD</sequence>
<evidence type="ECO:0000313" key="10">
    <source>
        <dbReference type="Proteomes" id="UP000177583"/>
    </source>
</evidence>
<comment type="subcellular location">
    <subcellularLocation>
        <location evidence="1">Cell membrane</location>
        <topology evidence="1">Multi-pass membrane protein</topology>
    </subcellularLocation>
    <subcellularLocation>
        <location evidence="6">Membrane</location>
        <topology evidence="6">Multi-pass membrane protein</topology>
    </subcellularLocation>
</comment>
<name>A0A1F6H2J6_9PROT</name>
<dbReference type="Proteomes" id="UP000177583">
    <property type="component" value="Unassembled WGS sequence"/>
</dbReference>
<evidence type="ECO:0000256" key="3">
    <source>
        <dbReference type="ARBA" id="ARBA00022692"/>
    </source>
</evidence>
<dbReference type="GO" id="GO:0017038">
    <property type="term" value="P:protein import"/>
    <property type="evidence" value="ECO:0007669"/>
    <property type="project" value="TreeGrafter"/>
</dbReference>
<keyword evidence="6" id="KW-0653">Protein transport</keyword>
<accession>A0A1F6H2J6</accession>
<organism evidence="9 10">
    <name type="scientific">Candidatus Lambdaproteobacteria bacterium RIFOXYD2_FULL_56_26</name>
    <dbReference type="NCBI Taxonomy" id="1817773"/>
    <lineage>
        <taxon>Bacteria</taxon>
        <taxon>Pseudomonadati</taxon>
        <taxon>Pseudomonadota</taxon>
        <taxon>Candidatus Lambdaproteobacteria</taxon>
    </lineage>
</organism>
<keyword evidence="5 7" id="KW-0472">Membrane</keyword>
<dbReference type="Pfam" id="PF01618">
    <property type="entry name" value="MotA_ExbB"/>
    <property type="match status" value="1"/>
</dbReference>
<dbReference type="InterPro" id="IPR002898">
    <property type="entry name" value="MotA_ExbB_proton_chnl"/>
</dbReference>
<evidence type="ECO:0000256" key="1">
    <source>
        <dbReference type="ARBA" id="ARBA00004651"/>
    </source>
</evidence>